<evidence type="ECO:0000313" key="1">
    <source>
        <dbReference type="EMBL" id="RBR30067.1"/>
    </source>
</evidence>
<organism evidence="1 2">
    <name type="scientific">Enterococcus cecorum</name>
    <dbReference type="NCBI Taxonomy" id="44008"/>
    <lineage>
        <taxon>Bacteria</taxon>
        <taxon>Bacillati</taxon>
        <taxon>Bacillota</taxon>
        <taxon>Bacilli</taxon>
        <taxon>Lactobacillales</taxon>
        <taxon>Enterococcaceae</taxon>
        <taxon>Enterococcus</taxon>
    </lineage>
</organism>
<accession>A0A366SGH3</accession>
<sequence>MNKVTNLNKKRVCDLSKDKRVAEIRKGNCLTRIKANPDGTLDITHLSVENKVS</sequence>
<dbReference type="Proteomes" id="UP000252800">
    <property type="component" value="Unassembled WGS sequence"/>
</dbReference>
<proteinExistence type="predicted"/>
<dbReference type="RefSeq" id="WP_205247495.1">
    <property type="nucleotide sequence ID" value="NZ_KZ845741.1"/>
</dbReference>
<evidence type="ECO:0000313" key="2">
    <source>
        <dbReference type="Proteomes" id="UP000252800"/>
    </source>
</evidence>
<protein>
    <submittedName>
        <fullName evidence="1">Uncharacterized protein</fullName>
    </submittedName>
</protein>
<reference evidence="1 2" key="1">
    <citation type="submission" date="2015-06" db="EMBL/GenBank/DDBJ databases">
        <title>The Genome Sequence of Enterococcus cecorum 170AEA1.</title>
        <authorList>
            <consortium name="The Broad Institute Genomics Platform"/>
            <consortium name="The Broad Institute Genome Sequencing Center for Infectious Disease"/>
            <person name="Earl A.M."/>
            <person name="Van Tyne D."/>
            <person name="Lebreton F."/>
            <person name="Saavedra J.T."/>
            <person name="Gilmore M.S."/>
            <person name="Manson McGuire A."/>
            <person name="Clock S."/>
            <person name="Crupain M."/>
            <person name="Rangan U."/>
            <person name="Young S."/>
            <person name="Abouelleil A."/>
            <person name="Cao P."/>
            <person name="Chapman S.B."/>
            <person name="Griggs A."/>
            <person name="Priest M."/>
            <person name="Shea T."/>
            <person name="Wortman J."/>
            <person name="Nusbaum C."/>
            <person name="Birren B."/>
        </authorList>
    </citation>
    <scope>NUCLEOTIDE SEQUENCE [LARGE SCALE GENOMIC DNA]</scope>
    <source>
        <strain evidence="1 2">170AEA1</strain>
    </source>
</reference>
<name>A0A366SGH3_9ENTE</name>
<dbReference type="EMBL" id="LEOY01000006">
    <property type="protein sequence ID" value="RBR30067.1"/>
    <property type="molecule type" value="Genomic_DNA"/>
</dbReference>
<gene>
    <name evidence="1" type="ORF">EB18_01070</name>
</gene>
<dbReference type="AlphaFoldDB" id="A0A366SGH3"/>
<comment type="caution">
    <text evidence="1">The sequence shown here is derived from an EMBL/GenBank/DDBJ whole genome shotgun (WGS) entry which is preliminary data.</text>
</comment>